<dbReference type="OrthoDB" id="9804774at2"/>
<dbReference type="Pfam" id="PF00106">
    <property type="entry name" value="adh_short"/>
    <property type="match status" value="1"/>
</dbReference>
<dbReference type="InterPro" id="IPR002347">
    <property type="entry name" value="SDR_fam"/>
</dbReference>
<comment type="catalytic activity">
    <reaction evidence="18">
        <text>a (3R)-hydroxyacyl-[ACP] + NADP(+) = a 3-oxoacyl-[ACP] + NADPH + H(+)</text>
        <dbReference type="Rhea" id="RHEA:17397"/>
        <dbReference type="Rhea" id="RHEA-COMP:9916"/>
        <dbReference type="Rhea" id="RHEA-COMP:9945"/>
        <dbReference type="ChEBI" id="CHEBI:15378"/>
        <dbReference type="ChEBI" id="CHEBI:57783"/>
        <dbReference type="ChEBI" id="CHEBI:58349"/>
        <dbReference type="ChEBI" id="CHEBI:78776"/>
        <dbReference type="ChEBI" id="CHEBI:78827"/>
        <dbReference type="EC" id="1.1.1.100"/>
    </reaction>
</comment>
<keyword evidence="10" id="KW-0521">NADP</keyword>
<keyword evidence="21" id="KW-1185">Reference proteome</keyword>
<proteinExistence type="inferred from homology"/>
<keyword evidence="8" id="KW-0276">Fatty acid metabolism</keyword>
<dbReference type="RefSeq" id="WP_075472658.1">
    <property type="nucleotide sequence ID" value="NZ_CP135003.1"/>
</dbReference>
<evidence type="ECO:0000256" key="1">
    <source>
        <dbReference type="ARBA" id="ARBA00002607"/>
    </source>
</evidence>
<keyword evidence="7" id="KW-0444">Lipid biosynthesis</keyword>
<evidence type="ECO:0000256" key="10">
    <source>
        <dbReference type="ARBA" id="ARBA00022857"/>
    </source>
</evidence>
<dbReference type="PRINTS" id="PR00080">
    <property type="entry name" value="SDRFAMILY"/>
</dbReference>
<dbReference type="FunFam" id="3.40.50.720:FF:000173">
    <property type="entry name" value="3-oxoacyl-[acyl-carrier protein] reductase"/>
    <property type="match status" value="1"/>
</dbReference>
<dbReference type="PANTHER" id="PTHR42879">
    <property type="entry name" value="3-OXOACYL-(ACYL-CARRIER-PROTEIN) REDUCTASE"/>
    <property type="match status" value="1"/>
</dbReference>
<evidence type="ECO:0000256" key="8">
    <source>
        <dbReference type="ARBA" id="ARBA00022832"/>
    </source>
</evidence>
<evidence type="ECO:0000256" key="18">
    <source>
        <dbReference type="ARBA" id="ARBA00048508"/>
    </source>
</evidence>
<dbReference type="PATRIC" id="fig|98804.3.peg.223"/>
<protein>
    <recommendedName>
        <fullName evidence="6">3-oxoacyl-[acyl-carrier-protein] reductase FabG</fullName>
        <ecNumber evidence="5">1.1.1.100</ecNumber>
    </recommendedName>
    <alternativeName>
        <fullName evidence="17">3-ketoacyl-acyl carrier protein reductase</fullName>
    </alternativeName>
    <alternativeName>
        <fullName evidence="14 16">Beta-Ketoacyl-acyl carrier protein reductase</fullName>
    </alternativeName>
    <alternativeName>
        <fullName evidence="15">Beta-ketoacyl-ACP reductase</fullName>
    </alternativeName>
</protein>
<keyword evidence="9" id="KW-0106">Calcium</keyword>
<keyword evidence="11 20" id="KW-0560">Oxidoreductase</keyword>
<evidence type="ECO:0000256" key="2">
    <source>
        <dbReference type="ARBA" id="ARBA00005194"/>
    </source>
</evidence>
<gene>
    <name evidence="20" type="primary">fabG</name>
    <name evidence="20" type="ORF">BTSPAZIEG_0236</name>
</gene>
<evidence type="ECO:0000256" key="19">
    <source>
        <dbReference type="RuleBase" id="RU000363"/>
    </source>
</evidence>
<dbReference type="GO" id="GO:0004316">
    <property type="term" value="F:3-oxoacyl-[acyl-carrier-protein] reductase (NADPH) activity"/>
    <property type="evidence" value="ECO:0007669"/>
    <property type="project" value="UniProtKB-EC"/>
</dbReference>
<dbReference type="InterPro" id="IPR050259">
    <property type="entry name" value="SDR"/>
</dbReference>
<name>A0A160SX21_BUCTT</name>
<dbReference type="PRINTS" id="PR00081">
    <property type="entry name" value="GDHRDH"/>
</dbReference>
<dbReference type="STRING" id="98804.BTSPAZIEG_0236"/>
<comment type="subunit">
    <text evidence="4">Homotetramer.</text>
</comment>
<dbReference type="InterPro" id="IPR020904">
    <property type="entry name" value="Sc_DH/Rdtase_CS"/>
</dbReference>
<dbReference type="EMBL" id="LN890285">
    <property type="protein sequence ID" value="CUR53208.1"/>
    <property type="molecule type" value="Genomic_DNA"/>
</dbReference>
<keyword evidence="12" id="KW-0443">Lipid metabolism</keyword>
<evidence type="ECO:0000256" key="6">
    <source>
        <dbReference type="ARBA" id="ARBA00017650"/>
    </source>
</evidence>
<evidence type="ECO:0000256" key="5">
    <source>
        <dbReference type="ARBA" id="ARBA00012948"/>
    </source>
</evidence>
<evidence type="ECO:0000313" key="21">
    <source>
        <dbReference type="Proteomes" id="UP000243633"/>
    </source>
</evidence>
<comment type="similarity">
    <text evidence="3 19">Belongs to the short-chain dehydrogenases/reductases (SDR) family.</text>
</comment>
<comment type="function">
    <text evidence="1">Catalyzes the NADPH-dependent reduction of beta-ketoacyl-ACP substrates to beta-hydroxyacyl-ACP products, the first reductive step in the elongation cycle of fatty acid biosynthesis.</text>
</comment>
<dbReference type="AlphaFoldDB" id="A0A160SX21"/>
<dbReference type="SUPFAM" id="SSF51735">
    <property type="entry name" value="NAD(P)-binding Rossmann-fold domains"/>
    <property type="match status" value="1"/>
</dbReference>
<dbReference type="GO" id="GO:0006633">
    <property type="term" value="P:fatty acid biosynthetic process"/>
    <property type="evidence" value="ECO:0007669"/>
    <property type="project" value="UniProtKB-KW"/>
</dbReference>
<evidence type="ECO:0000256" key="16">
    <source>
        <dbReference type="ARBA" id="ARBA00032683"/>
    </source>
</evidence>
<evidence type="ECO:0000256" key="7">
    <source>
        <dbReference type="ARBA" id="ARBA00022516"/>
    </source>
</evidence>
<evidence type="ECO:0000256" key="11">
    <source>
        <dbReference type="ARBA" id="ARBA00023002"/>
    </source>
</evidence>
<evidence type="ECO:0000256" key="15">
    <source>
        <dbReference type="ARBA" id="ARBA00029899"/>
    </source>
</evidence>
<dbReference type="PANTHER" id="PTHR42879:SF2">
    <property type="entry name" value="3-OXOACYL-[ACYL-CARRIER-PROTEIN] REDUCTASE FABG"/>
    <property type="match status" value="1"/>
</dbReference>
<dbReference type="Proteomes" id="UP000243633">
    <property type="component" value="Chromosome 1"/>
</dbReference>
<organism evidence="20 21">
    <name type="scientific">Buchnera aphidicola subsp. Tuberolachnus salignus</name>
    <dbReference type="NCBI Taxonomy" id="98804"/>
    <lineage>
        <taxon>Bacteria</taxon>
        <taxon>Pseudomonadati</taxon>
        <taxon>Pseudomonadota</taxon>
        <taxon>Gammaproteobacteria</taxon>
        <taxon>Enterobacterales</taxon>
        <taxon>Erwiniaceae</taxon>
        <taxon>Buchnera</taxon>
    </lineage>
</organism>
<reference evidence="21" key="1">
    <citation type="submission" date="2015-10" db="EMBL/GenBank/DDBJ databases">
        <authorList>
            <person name="Manzano-Marin A."/>
            <person name="Manzano-Marin A."/>
        </authorList>
    </citation>
    <scope>NUCLEOTIDE SEQUENCE [LARGE SCALE GENOMIC DNA]</scope>
    <source>
        <strain evidence="21">BTs</strain>
    </source>
</reference>
<dbReference type="Gene3D" id="3.40.50.720">
    <property type="entry name" value="NAD(P)-binding Rossmann-like Domain"/>
    <property type="match status" value="1"/>
</dbReference>
<evidence type="ECO:0000256" key="4">
    <source>
        <dbReference type="ARBA" id="ARBA00011881"/>
    </source>
</evidence>
<dbReference type="PROSITE" id="PS00061">
    <property type="entry name" value="ADH_SHORT"/>
    <property type="match status" value="1"/>
</dbReference>
<accession>A0A160SX21</accession>
<evidence type="ECO:0000256" key="14">
    <source>
        <dbReference type="ARBA" id="ARBA00029743"/>
    </source>
</evidence>
<evidence type="ECO:0000313" key="20">
    <source>
        <dbReference type="EMBL" id="CUR53208.1"/>
    </source>
</evidence>
<evidence type="ECO:0000256" key="9">
    <source>
        <dbReference type="ARBA" id="ARBA00022837"/>
    </source>
</evidence>
<dbReference type="InterPro" id="IPR036291">
    <property type="entry name" value="NAD(P)-bd_dom_sf"/>
</dbReference>
<evidence type="ECO:0000256" key="12">
    <source>
        <dbReference type="ARBA" id="ARBA00023098"/>
    </source>
</evidence>
<keyword evidence="13" id="KW-0275">Fatty acid biosynthesis</keyword>
<dbReference type="EC" id="1.1.1.100" evidence="5"/>
<evidence type="ECO:0000256" key="13">
    <source>
        <dbReference type="ARBA" id="ARBA00023160"/>
    </source>
</evidence>
<evidence type="ECO:0000256" key="3">
    <source>
        <dbReference type="ARBA" id="ARBA00006484"/>
    </source>
</evidence>
<comment type="pathway">
    <text evidence="2">Lipid metabolism; fatty acid biosynthesis.</text>
</comment>
<sequence length="244" mass="27333">MKKKYDKIALITGANRGIGKSILKKIIKKNIYVIGTSKTLLGVKKIKKLVNKSGTGILINFLNIQNTKKKLYEIIKKFNTIDILIHNSGVIQDNLLINMSEKNWNDVILINLNSCFYLTKFLIPNMIKKKWGRIIFISSVNAYQGNIGQTNYSASKAGMIGFMKSLALEVARFGITANSIAPGYIKTNMTKKILKNIKNNINQIPIKNFGTVKDISNMVLFLISKKSTYITGQTIHINGGMLML</sequence>
<evidence type="ECO:0000256" key="17">
    <source>
        <dbReference type="ARBA" id="ARBA00033040"/>
    </source>
</evidence>